<dbReference type="OrthoDB" id="9805682at2"/>
<protein>
    <submittedName>
        <fullName evidence="10">Type II secretory pathway subunit PulF</fullName>
    </submittedName>
</protein>
<evidence type="ECO:0000256" key="2">
    <source>
        <dbReference type="ARBA" id="ARBA00005745"/>
    </source>
</evidence>
<dbReference type="GO" id="GO:0015628">
    <property type="term" value="P:protein secretion by the type II secretion system"/>
    <property type="evidence" value="ECO:0007669"/>
    <property type="project" value="TreeGrafter"/>
</dbReference>
<feature type="transmembrane region" description="Helical" evidence="8">
    <location>
        <begin position="175"/>
        <end position="195"/>
    </location>
</feature>
<name>A0A1Y0I4W1_9GAMM</name>
<feature type="transmembrane region" description="Helical" evidence="8">
    <location>
        <begin position="379"/>
        <end position="400"/>
    </location>
</feature>
<dbReference type="InterPro" id="IPR003004">
    <property type="entry name" value="GspF/PilC"/>
</dbReference>
<dbReference type="InterPro" id="IPR018076">
    <property type="entry name" value="T2SS_GspF_dom"/>
</dbReference>
<dbReference type="FunFam" id="1.20.81.30:FF:000001">
    <property type="entry name" value="Type II secretion system protein F"/>
    <property type="match status" value="2"/>
</dbReference>
<keyword evidence="5 8" id="KW-0812">Transmembrane</keyword>
<comment type="subcellular location">
    <subcellularLocation>
        <location evidence="1">Cell inner membrane</location>
        <topology evidence="1">Multi-pass membrane protein</topology>
    </subcellularLocation>
</comment>
<dbReference type="PANTHER" id="PTHR30012">
    <property type="entry name" value="GENERAL SECRETION PATHWAY PROTEIN"/>
    <property type="match status" value="1"/>
</dbReference>
<dbReference type="PANTHER" id="PTHR30012:SF4">
    <property type="entry name" value="MSHA BIOGENESIS PROTEIN MSHG"/>
    <property type="match status" value="1"/>
</dbReference>
<keyword evidence="7 8" id="KW-0472">Membrane</keyword>
<evidence type="ECO:0000256" key="7">
    <source>
        <dbReference type="ARBA" id="ARBA00023136"/>
    </source>
</evidence>
<evidence type="ECO:0000256" key="3">
    <source>
        <dbReference type="ARBA" id="ARBA00022475"/>
    </source>
</evidence>
<evidence type="ECO:0000256" key="5">
    <source>
        <dbReference type="ARBA" id="ARBA00022692"/>
    </source>
</evidence>
<feature type="domain" description="Type II secretion system protein GspF" evidence="9">
    <location>
        <begin position="276"/>
        <end position="398"/>
    </location>
</feature>
<evidence type="ECO:0000256" key="8">
    <source>
        <dbReference type="SAM" id="Phobius"/>
    </source>
</evidence>
<evidence type="ECO:0000313" key="11">
    <source>
        <dbReference type="Proteomes" id="UP000196027"/>
    </source>
</evidence>
<dbReference type="InterPro" id="IPR042094">
    <property type="entry name" value="T2SS_GspF_sf"/>
</dbReference>
<keyword evidence="4" id="KW-0997">Cell inner membrane</keyword>
<evidence type="ECO:0000256" key="4">
    <source>
        <dbReference type="ARBA" id="ARBA00022519"/>
    </source>
</evidence>
<keyword evidence="6 8" id="KW-1133">Transmembrane helix</keyword>
<dbReference type="PRINTS" id="PR00812">
    <property type="entry name" value="BCTERIALGSPF"/>
</dbReference>
<gene>
    <name evidence="10" type="ORF">OLMES_0724</name>
</gene>
<dbReference type="GO" id="GO:0005886">
    <property type="term" value="C:plasma membrane"/>
    <property type="evidence" value="ECO:0007669"/>
    <property type="project" value="UniProtKB-SubCell"/>
</dbReference>
<evidence type="ECO:0000313" key="10">
    <source>
        <dbReference type="EMBL" id="ARU54816.1"/>
    </source>
</evidence>
<evidence type="ECO:0000256" key="6">
    <source>
        <dbReference type="ARBA" id="ARBA00022989"/>
    </source>
</evidence>
<dbReference type="Pfam" id="PF00482">
    <property type="entry name" value="T2SSF"/>
    <property type="match status" value="2"/>
</dbReference>
<proteinExistence type="inferred from homology"/>
<evidence type="ECO:0000256" key="1">
    <source>
        <dbReference type="ARBA" id="ARBA00004429"/>
    </source>
</evidence>
<dbReference type="Proteomes" id="UP000196027">
    <property type="component" value="Chromosome"/>
</dbReference>
<feature type="domain" description="Type II secretion system protein GspF" evidence="9">
    <location>
        <begin position="73"/>
        <end position="196"/>
    </location>
</feature>
<comment type="similarity">
    <text evidence="2">Belongs to the GSP F family.</text>
</comment>
<dbReference type="Gene3D" id="1.20.81.30">
    <property type="entry name" value="Type II secretion system (T2SS), domain F"/>
    <property type="match status" value="2"/>
</dbReference>
<reference evidence="10 11" key="1">
    <citation type="submission" date="2017-05" db="EMBL/GenBank/DDBJ databases">
        <title>Genomic insights into alkan degradation activity of Oleiphilus messinensis.</title>
        <authorList>
            <person name="Kozyavkin S.A."/>
            <person name="Slesarev A.I."/>
            <person name="Golyshin P.N."/>
            <person name="Korzhenkov A."/>
            <person name="Golyshina O.N."/>
            <person name="Toshchakov S.V."/>
        </authorList>
    </citation>
    <scope>NUCLEOTIDE SEQUENCE [LARGE SCALE GENOMIC DNA]</scope>
    <source>
        <strain evidence="10 11">ME102</strain>
    </source>
</reference>
<dbReference type="EMBL" id="CP021425">
    <property type="protein sequence ID" value="ARU54816.1"/>
    <property type="molecule type" value="Genomic_DNA"/>
</dbReference>
<organism evidence="10 11">
    <name type="scientific">Oleiphilus messinensis</name>
    <dbReference type="NCBI Taxonomy" id="141451"/>
    <lineage>
        <taxon>Bacteria</taxon>
        <taxon>Pseudomonadati</taxon>
        <taxon>Pseudomonadota</taxon>
        <taxon>Gammaproteobacteria</taxon>
        <taxon>Oceanospirillales</taxon>
        <taxon>Oleiphilaceae</taxon>
        <taxon>Oleiphilus</taxon>
    </lineage>
</organism>
<keyword evidence="3" id="KW-1003">Cell membrane</keyword>
<dbReference type="KEGG" id="ome:OLMES_0724"/>
<evidence type="ECO:0000259" key="9">
    <source>
        <dbReference type="Pfam" id="PF00482"/>
    </source>
</evidence>
<sequence length="409" mass="45288">MPLFAYKARDAKGVAVSGSVEAVSQQAVAGDLLKKGFTPIQIVETRESVDVMAKLKGLKVFERKVGLEETIIFTRQMYALTRAGIPIIRAMRGLAESSRSPKLKETLLDVTARLESGVNLATSMQSHPEVFSDLYISMIHVGENTGQLEEAFEQLSLALELERETRKRIKQATRYPIIVVVALLAALFVVNFFVIPKFAGVFAKFGADLPIFTKVLVATSNFFLEYWWLIIGGLIGAVYGFLAWIKTEPGRLKWDEKKMRLPIIGSLFEFISLSRFARNFAMMLSAGMPITHALAVTADSVNNRYIGMHVRTMRTGIERGDSLLRVANATGMFTPLVLQMMAVGEETGQVDKLLLNVADFYDEEVDYGLKRLAESIEPILIFAMGILVLVLALGVFLPIWDLGKAALGK</sequence>
<accession>A0A1Y0I4W1</accession>
<keyword evidence="11" id="KW-1185">Reference proteome</keyword>
<dbReference type="AlphaFoldDB" id="A0A1Y0I4W1"/>
<dbReference type="RefSeq" id="WP_087459982.1">
    <property type="nucleotide sequence ID" value="NZ_CP021425.1"/>
</dbReference>
<feature type="transmembrane region" description="Helical" evidence="8">
    <location>
        <begin position="226"/>
        <end position="245"/>
    </location>
</feature>